<evidence type="ECO:0000256" key="3">
    <source>
        <dbReference type="ARBA" id="ARBA00023163"/>
    </source>
</evidence>
<dbReference type="InterPro" id="IPR050595">
    <property type="entry name" value="Bact_response_regulator"/>
</dbReference>
<dbReference type="Gene3D" id="3.40.50.2300">
    <property type="match status" value="1"/>
</dbReference>
<keyword evidence="7" id="KW-1185">Reference proteome</keyword>
<dbReference type="SMART" id="SM00448">
    <property type="entry name" value="REC"/>
    <property type="match status" value="1"/>
</dbReference>
<dbReference type="SUPFAM" id="SSF52172">
    <property type="entry name" value="CheY-like"/>
    <property type="match status" value="1"/>
</dbReference>
<protein>
    <submittedName>
        <fullName evidence="6">Response regulator</fullName>
    </submittedName>
</protein>
<dbReference type="PANTHER" id="PTHR44591">
    <property type="entry name" value="STRESS RESPONSE REGULATOR PROTEIN 1"/>
    <property type="match status" value="1"/>
</dbReference>
<keyword evidence="3" id="KW-0804">Transcription</keyword>
<dbReference type="InterPro" id="IPR001789">
    <property type="entry name" value="Sig_transdc_resp-reg_receiver"/>
</dbReference>
<dbReference type="InterPro" id="IPR011006">
    <property type="entry name" value="CheY-like_superfamily"/>
</dbReference>
<accession>A0A942E8E4</accession>
<sequence length="149" mass="15844">MQEIEGAAVIIPGRLRALVVDDNTYARAICGASLKKLGVTDITEADNGAEAILALMTAPFDFMVMDWYMPDISGAGLMRVLRDIRFGAPSNTPVILMTGYASRDNVALARELGVNEVLVKPFTTTQLGIAVGRVLGQSQQAGGDDAVFL</sequence>
<reference evidence="6" key="1">
    <citation type="submission" date="2021-04" db="EMBL/GenBank/DDBJ databases">
        <title>Devosia litorisediminis sp. nov., isolated from a sand dune.</title>
        <authorList>
            <person name="Park S."/>
            <person name="Yoon J.-H."/>
        </authorList>
    </citation>
    <scope>NUCLEOTIDE SEQUENCE</scope>
    <source>
        <strain evidence="6">BSSL-BM10</strain>
    </source>
</reference>
<keyword evidence="2" id="KW-0805">Transcription regulation</keyword>
<evidence type="ECO:0000313" key="6">
    <source>
        <dbReference type="EMBL" id="MBS3849446.1"/>
    </source>
</evidence>
<dbReference type="GO" id="GO:0000160">
    <property type="term" value="P:phosphorelay signal transduction system"/>
    <property type="evidence" value="ECO:0007669"/>
    <property type="project" value="InterPro"/>
</dbReference>
<keyword evidence="1 4" id="KW-0597">Phosphoprotein</keyword>
<evidence type="ECO:0000256" key="1">
    <source>
        <dbReference type="ARBA" id="ARBA00022553"/>
    </source>
</evidence>
<gene>
    <name evidence="6" type="ORF">KD146_12125</name>
</gene>
<dbReference type="EMBL" id="JAGXTP010000001">
    <property type="protein sequence ID" value="MBS3849446.1"/>
    <property type="molecule type" value="Genomic_DNA"/>
</dbReference>
<evidence type="ECO:0000256" key="2">
    <source>
        <dbReference type="ARBA" id="ARBA00023015"/>
    </source>
</evidence>
<dbReference type="PROSITE" id="PS50110">
    <property type="entry name" value="RESPONSE_REGULATORY"/>
    <property type="match status" value="1"/>
</dbReference>
<feature type="domain" description="Response regulatory" evidence="5">
    <location>
        <begin position="16"/>
        <end position="135"/>
    </location>
</feature>
<dbReference type="AlphaFoldDB" id="A0A942E8E4"/>
<dbReference type="Pfam" id="PF00072">
    <property type="entry name" value="Response_reg"/>
    <property type="match status" value="1"/>
</dbReference>
<evidence type="ECO:0000259" key="5">
    <source>
        <dbReference type="PROSITE" id="PS50110"/>
    </source>
</evidence>
<dbReference type="PANTHER" id="PTHR44591:SF3">
    <property type="entry name" value="RESPONSE REGULATORY DOMAIN-CONTAINING PROTEIN"/>
    <property type="match status" value="1"/>
</dbReference>
<dbReference type="Proteomes" id="UP000678281">
    <property type="component" value="Unassembled WGS sequence"/>
</dbReference>
<comment type="caution">
    <text evidence="6">The sequence shown here is derived from an EMBL/GenBank/DDBJ whole genome shotgun (WGS) entry which is preliminary data.</text>
</comment>
<proteinExistence type="predicted"/>
<dbReference type="RefSeq" id="WP_212658917.1">
    <property type="nucleotide sequence ID" value="NZ_JAGXTP010000001.1"/>
</dbReference>
<name>A0A942E8E4_9HYPH</name>
<organism evidence="6 7">
    <name type="scientific">Devosia litorisediminis</name>
    <dbReference type="NCBI Taxonomy" id="2829817"/>
    <lineage>
        <taxon>Bacteria</taxon>
        <taxon>Pseudomonadati</taxon>
        <taxon>Pseudomonadota</taxon>
        <taxon>Alphaproteobacteria</taxon>
        <taxon>Hyphomicrobiales</taxon>
        <taxon>Devosiaceae</taxon>
        <taxon>Devosia</taxon>
    </lineage>
</organism>
<evidence type="ECO:0000256" key="4">
    <source>
        <dbReference type="PROSITE-ProRule" id="PRU00169"/>
    </source>
</evidence>
<feature type="modified residue" description="4-aspartylphosphate" evidence="4">
    <location>
        <position position="66"/>
    </location>
</feature>
<evidence type="ECO:0000313" key="7">
    <source>
        <dbReference type="Proteomes" id="UP000678281"/>
    </source>
</evidence>